<dbReference type="CDD" id="cd17332">
    <property type="entry name" value="MFS_MelB_like"/>
    <property type="match status" value="1"/>
</dbReference>
<accession>A0A3E2X0Q6</accession>
<feature type="transmembrane region" description="Helical" evidence="1">
    <location>
        <begin position="275"/>
        <end position="296"/>
    </location>
</feature>
<feature type="transmembrane region" description="Helical" evidence="1">
    <location>
        <begin position="21"/>
        <end position="41"/>
    </location>
</feature>
<proteinExistence type="predicted"/>
<dbReference type="PANTHER" id="PTHR11328:SF24">
    <property type="entry name" value="MAJOR FACILITATOR SUPERFAMILY (MFS) PROFILE DOMAIN-CONTAINING PROTEIN"/>
    <property type="match status" value="1"/>
</dbReference>
<evidence type="ECO:0008006" key="4">
    <source>
        <dbReference type="Google" id="ProtNLM"/>
    </source>
</evidence>
<keyword evidence="1" id="KW-1133">Transmembrane helix</keyword>
<feature type="transmembrane region" description="Helical" evidence="1">
    <location>
        <begin position="238"/>
        <end position="255"/>
    </location>
</feature>
<feature type="transmembrane region" description="Helical" evidence="1">
    <location>
        <begin position="328"/>
        <end position="352"/>
    </location>
</feature>
<dbReference type="AlphaFoldDB" id="A0A3E2X0Q6"/>
<feature type="transmembrane region" description="Helical" evidence="1">
    <location>
        <begin position="373"/>
        <end position="396"/>
    </location>
</feature>
<dbReference type="InterPro" id="IPR039672">
    <property type="entry name" value="MFS_2"/>
</dbReference>
<sequence>MKTDLSEQKMSSPSKLEKISFGLGDFSGNGIFTFVSTYLMFFYTDAAKLDLGAIGVILLAGRTVDAVFSPVMGFIVDRTDTCYGKCRPFIAAGILPVCLLMCALFYSPASFSEQGKVFYAAMIYVLFSLLYAFINVPYSTMLTVLSGRQEDRIVFNLFKNVGANCGGIFVTACTLWLVNELGSSKRQGFMLAAVLFGIIFLCSSLVCAANVVERVKPGKGQEKGGILRSLKAAKDNRHWLVLCGVQFLSLTYMMIRNQGTLYYTKYYLGQETLSSLFLSIMPLASVAVAFVLPSIARRRGMRFCVRSGNILWCVSMAGTWAAGKNVVAVILFHITASIGWAMATGMVFVMLSQVIDYSQWKTGVRPQGFLTSMIALVQKLGIACSGYICAFVLKLGGYQAGNAGGAETLFAIRVNFAGLPFLLSAAVIILISFYTLDEQYPEIESDLNRQHEL</sequence>
<gene>
    <name evidence="2" type="ORF">DWX41_04425</name>
</gene>
<dbReference type="Proteomes" id="UP000261111">
    <property type="component" value="Unassembled WGS sequence"/>
</dbReference>
<dbReference type="GO" id="GO:0015293">
    <property type="term" value="F:symporter activity"/>
    <property type="evidence" value="ECO:0007669"/>
    <property type="project" value="InterPro"/>
</dbReference>
<name>A0A3E2X0Q6_9FIRM</name>
<keyword evidence="1" id="KW-0812">Transmembrane</keyword>
<dbReference type="Gene3D" id="1.20.1250.20">
    <property type="entry name" value="MFS general substrate transporter like domains"/>
    <property type="match status" value="2"/>
</dbReference>
<evidence type="ECO:0000313" key="3">
    <source>
        <dbReference type="Proteomes" id="UP000261111"/>
    </source>
</evidence>
<evidence type="ECO:0000313" key="2">
    <source>
        <dbReference type="EMBL" id="RGC34024.1"/>
    </source>
</evidence>
<dbReference type="EMBL" id="QVIA01000004">
    <property type="protein sequence ID" value="RGC34024.1"/>
    <property type="molecule type" value="Genomic_DNA"/>
</dbReference>
<dbReference type="NCBIfam" id="TIGR00792">
    <property type="entry name" value="gph"/>
    <property type="match status" value="1"/>
</dbReference>
<dbReference type="GO" id="GO:0005886">
    <property type="term" value="C:plasma membrane"/>
    <property type="evidence" value="ECO:0007669"/>
    <property type="project" value="TreeGrafter"/>
</dbReference>
<keyword evidence="1" id="KW-0472">Membrane</keyword>
<dbReference type="InterPro" id="IPR036259">
    <property type="entry name" value="MFS_trans_sf"/>
</dbReference>
<dbReference type="SUPFAM" id="SSF103473">
    <property type="entry name" value="MFS general substrate transporter"/>
    <property type="match status" value="1"/>
</dbReference>
<reference evidence="2 3" key="1">
    <citation type="submission" date="2018-08" db="EMBL/GenBank/DDBJ databases">
        <title>A genome reference for cultivated species of the human gut microbiota.</title>
        <authorList>
            <person name="Zou Y."/>
            <person name="Xue W."/>
            <person name="Luo G."/>
        </authorList>
    </citation>
    <scope>NUCLEOTIDE SEQUENCE [LARGE SCALE GENOMIC DNA]</scope>
    <source>
        <strain evidence="2 3">AF19-21</strain>
    </source>
</reference>
<feature type="transmembrane region" description="Helical" evidence="1">
    <location>
        <begin position="53"/>
        <end position="76"/>
    </location>
</feature>
<feature type="transmembrane region" description="Helical" evidence="1">
    <location>
        <begin position="416"/>
        <end position="436"/>
    </location>
</feature>
<organism evidence="2 3">
    <name type="scientific">Hungatella hathewayi</name>
    <dbReference type="NCBI Taxonomy" id="154046"/>
    <lineage>
        <taxon>Bacteria</taxon>
        <taxon>Bacillati</taxon>
        <taxon>Bacillota</taxon>
        <taxon>Clostridia</taxon>
        <taxon>Lachnospirales</taxon>
        <taxon>Lachnospiraceae</taxon>
        <taxon>Hungatella</taxon>
    </lineage>
</organism>
<evidence type="ECO:0000256" key="1">
    <source>
        <dbReference type="SAM" id="Phobius"/>
    </source>
</evidence>
<feature type="transmembrane region" description="Helical" evidence="1">
    <location>
        <begin position="189"/>
        <end position="212"/>
    </location>
</feature>
<dbReference type="GO" id="GO:0008643">
    <property type="term" value="P:carbohydrate transport"/>
    <property type="evidence" value="ECO:0007669"/>
    <property type="project" value="InterPro"/>
</dbReference>
<dbReference type="Pfam" id="PF13347">
    <property type="entry name" value="MFS_2"/>
    <property type="match status" value="1"/>
</dbReference>
<feature type="transmembrane region" description="Helical" evidence="1">
    <location>
        <begin position="157"/>
        <end position="177"/>
    </location>
</feature>
<comment type="caution">
    <text evidence="2">The sequence shown here is derived from an EMBL/GenBank/DDBJ whole genome shotgun (WGS) entry which is preliminary data.</text>
</comment>
<dbReference type="PANTHER" id="PTHR11328">
    <property type="entry name" value="MAJOR FACILITATOR SUPERFAMILY DOMAIN-CONTAINING PROTEIN"/>
    <property type="match status" value="1"/>
</dbReference>
<feature type="transmembrane region" description="Helical" evidence="1">
    <location>
        <begin position="88"/>
        <end position="106"/>
    </location>
</feature>
<feature type="transmembrane region" description="Helical" evidence="1">
    <location>
        <begin position="118"/>
        <end position="136"/>
    </location>
</feature>
<protein>
    <recommendedName>
        <fullName evidence="4">MFS transporter</fullName>
    </recommendedName>
</protein>
<dbReference type="GO" id="GO:0006814">
    <property type="term" value="P:sodium ion transport"/>
    <property type="evidence" value="ECO:0007669"/>
    <property type="project" value="InterPro"/>
</dbReference>
<dbReference type="InterPro" id="IPR001927">
    <property type="entry name" value="Na/Gal_symport"/>
</dbReference>